<evidence type="ECO:0000256" key="4">
    <source>
        <dbReference type="ARBA" id="ARBA00022692"/>
    </source>
</evidence>
<feature type="domain" description="EamA" evidence="8">
    <location>
        <begin position="151"/>
        <end position="286"/>
    </location>
</feature>
<evidence type="ECO:0000256" key="1">
    <source>
        <dbReference type="ARBA" id="ARBA00004651"/>
    </source>
</evidence>
<dbReference type="InterPro" id="IPR050638">
    <property type="entry name" value="AA-Vitamin_Transporters"/>
</dbReference>
<dbReference type="GO" id="GO:0005886">
    <property type="term" value="C:plasma membrane"/>
    <property type="evidence" value="ECO:0007669"/>
    <property type="project" value="UniProtKB-SubCell"/>
</dbReference>
<evidence type="ECO:0000256" key="2">
    <source>
        <dbReference type="ARBA" id="ARBA00007362"/>
    </source>
</evidence>
<dbReference type="RefSeq" id="WP_213140190.1">
    <property type="nucleotide sequence ID" value="NZ_JAGYPE020000101.1"/>
</dbReference>
<name>A0A942SUP5_9BACI</name>
<dbReference type="Proteomes" id="UP000677265">
    <property type="component" value="Unassembled WGS sequence"/>
</dbReference>
<keyword evidence="11" id="KW-1185">Reference proteome</keyword>
<dbReference type="Gene3D" id="1.10.3730.20">
    <property type="match status" value="1"/>
</dbReference>
<keyword evidence="5 7" id="KW-1133">Transmembrane helix</keyword>
<feature type="transmembrane region" description="Helical" evidence="7">
    <location>
        <begin position="269"/>
        <end position="285"/>
    </location>
</feature>
<proteinExistence type="inferred from homology"/>
<dbReference type="InterPro" id="IPR037185">
    <property type="entry name" value="EmrE-like"/>
</dbReference>
<feature type="transmembrane region" description="Helical" evidence="7">
    <location>
        <begin position="181"/>
        <end position="200"/>
    </location>
</feature>
<feature type="transmembrane region" description="Helical" evidence="7">
    <location>
        <begin position="244"/>
        <end position="263"/>
    </location>
</feature>
<organism evidence="9">
    <name type="scientific">Neobacillus citreus</name>
    <dbReference type="NCBI Taxonomy" id="2833578"/>
    <lineage>
        <taxon>Bacteria</taxon>
        <taxon>Bacillati</taxon>
        <taxon>Bacillota</taxon>
        <taxon>Bacilli</taxon>
        <taxon>Bacillales</taxon>
        <taxon>Bacillaceae</taxon>
        <taxon>Neobacillus</taxon>
    </lineage>
</organism>
<feature type="transmembrane region" description="Helical" evidence="7">
    <location>
        <begin position="9"/>
        <end position="27"/>
    </location>
</feature>
<dbReference type="PANTHER" id="PTHR32322">
    <property type="entry name" value="INNER MEMBRANE TRANSPORTER"/>
    <property type="match status" value="1"/>
</dbReference>
<dbReference type="AlphaFoldDB" id="A0A942SUP5"/>
<keyword evidence="3" id="KW-1003">Cell membrane</keyword>
<evidence type="ECO:0000256" key="6">
    <source>
        <dbReference type="ARBA" id="ARBA00023136"/>
    </source>
</evidence>
<feature type="transmembrane region" description="Helical" evidence="7">
    <location>
        <begin position="33"/>
        <end position="56"/>
    </location>
</feature>
<comment type="similarity">
    <text evidence="2">Belongs to the EamA transporter family.</text>
</comment>
<evidence type="ECO:0000313" key="11">
    <source>
        <dbReference type="Proteomes" id="UP000677265"/>
    </source>
</evidence>
<feature type="transmembrane region" description="Helical" evidence="7">
    <location>
        <begin position="126"/>
        <end position="144"/>
    </location>
</feature>
<dbReference type="InterPro" id="IPR000620">
    <property type="entry name" value="EamA_dom"/>
</dbReference>
<feature type="domain" description="EamA" evidence="8">
    <location>
        <begin position="10"/>
        <end position="140"/>
    </location>
</feature>
<evidence type="ECO:0000256" key="5">
    <source>
        <dbReference type="ARBA" id="ARBA00022989"/>
    </source>
</evidence>
<feature type="transmembrane region" description="Helical" evidence="7">
    <location>
        <begin position="96"/>
        <end position="117"/>
    </location>
</feature>
<reference evidence="9" key="1">
    <citation type="submission" date="2021-05" db="EMBL/GenBank/DDBJ databases">
        <title>Novel Bacillus species.</title>
        <authorList>
            <person name="Liu G."/>
        </authorList>
    </citation>
    <scope>NUCLEOTIDE SEQUENCE</scope>
    <source>
        <strain evidence="9 11">FJAT-50051</strain>
    </source>
</reference>
<keyword evidence="4 7" id="KW-0812">Transmembrane</keyword>
<protein>
    <submittedName>
        <fullName evidence="9">DMT family transporter</fullName>
    </submittedName>
</protein>
<sequence length="303" mass="33263">MEQLSRTKTALGIAFVVLIWGTMWPVYKVSLNYSPPMLFAGLRGVIGGVFLALILIPQWRKIQWKKTWSIYLISTFFNILMFNGIQMIGLQYLPSGLFSVIVYLQPVLVVLLAWMWLKESLSAKKILGMVIGFLGVVVVSLEGMSGKISAIGIILALITGMGWAIGTVYVKKTSALVHNLWLVAIQNIIGGLLMFGYGAYTENLHAIHWNASFVWSLLYAGIFGVTLATGAYLKLMSAGEASKVGSFTFLVPMISVVIGTFMLNEPFTASLFGGIVLILLSIYLINHKVSRKTAADMGMRHAN</sequence>
<evidence type="ECO:0000256" key="3">
    <source>
        <dbReference type="ARBA" id="ARBA00022475"/>
    </source>
</evidence>
<feature type="transmembrane region" description="Helical" evidence="7">
    <location>
        <begin position="68"/>
        <end position="90"/>
    </location>
</feature>
<dbReference type="EMBL" id="JAGYPE010000001">
    <property type="protein sequence ID" value="MBS4180176.1"/>
    <property type="molecule type" value="Genomic_DNA"/>
</dbReference>
<evidence type="ECO:0000313" key="10">
    <source>
        <dbReference type="EMBL" id="MCH6269446.1"/>
    </source>
</evidence>
<dbReference type="Pfam" id="PF00892">
    <property type="entry name" value="EamA"/>
    <property type="match status" value="2"/>
</dbReference>
<feature type="transmembrane region" description="Helical" evidence="7">
    <location>
        <begin position="212"/>
        <end position="232"/>
    </location>
</feature>
<evidence type="ECO:0000256" key="7">
    <source>
        <dbReference type="SAM" id="Phobius"/>
    </source>
</evidence>
<accession>A0A942SUP5</accession>
<keyword evidence="6 7" id="KW-0472">Membrane</keyword>
<evidence type="ECO:0000313" key="9">
    <source>
        <dbReference type="EMBL" id="MBS4180176.1"/>
    </source>
</evidence>
<comment type="subcellular location">
    <subcellularLocation>
        <location evidence="1">Cell membrane</location>
        <topology evidence="1">Multi-pass membrane protein</topology>
    </subcellularLocation>
</comment>
<gene>
    <name evidence="9" type="ORF">KHB02_02105</name>
    <name evidence="10" type="ORF">KHB02_028350</name>
</gene>
<evidence type="ECO:0000259" key="8">
    <source>
        <dbReference type="Pfam" id="PF00892"/>
    </source>
</evidence>
<dbReference type="PANTHER" id="PTHR32322:SF18">
    <property type="entry name" value="S-ADENOSYLMETHIONINE_S-ADENOSYLHOMOCYSTEINE TRANSPORTER"/>
    <property type="match status" value="1"/>
</dbReference>
<comment type="caution">
    <text evidence="9">The sequence shown here is derived from an EMBL/GenBank/DDBJ whole genome shotgun (WGS) entry which is preliminary data.</text>
</comment>
<dbReference type="SUPFAM" id="SSF103481">
    <property type="entry name" value="Multidrug resistance efflux transporter EmrE"/>
    <property type="match status" value="2"/>
</dbReference>
<feature type="transmembrane region" description="Helical" evidence="7">
    <location>
        <begin position="150"/>
        <end position="169"/>
    </location>
</feature>
<dbReference type="EMBL" id="JAGYPE020000101">
    <property type="protein sequence ID" value="MCH6269446.1"/>
    <property type="molecule type" value="Genomic_DNA"/>
</dbReference>